<proteinExistence type="predicted"/>
<feature type="transmembrane region" description="Helical" evidence="1">
    <location>
        <begin position="96"/>
        <end position="113"/>
    </location>
</feature>
<keyword evidence="1" id="KW-0812">Transmembrane</keyword>
<comment type="caution">
    <text evidence="2">The sequence shown here is derived from an EMBL/GenBank/DDBJ whole genome shotgun (WGS) entry which is preliminary data.</text>
</comment>
<gene>
    <name evidence="2" type="ORF">EV670_1713</name>
</gene>
<dbReference type="RefSeq" id="WP_130431419.1">
    <property type="nucleotide sequence ID" value="NZ_SHKP01000005.1"/>
</dbReference>
<keyword evidence="1" id="KW-0472">Membrane</keyword>
<evidence type="ECO:0008006" key="4">
    <source>
        <dbReference type="Google" id="ProtNLM"/>
    </source>
</evidence>
<feature type="transmembrane region" description="Helical" evidence="1">
    <location>
        <begin position="64"/>
        <end position="84"/>
    </location>
</feature>
<dbReference type="EMBL" id="SHKP01000005">
    <property type="protein sequence ID" value="RZU01000.1"/>
    <property type="molecule type" value="Genomic_DNA"/>
</dbReference>
<dbReference type="InterPro" id="IPR047814">
    <property type="entry name" value="TfpX/TfpZ-like"/>
</dbReference>
<reference evidence="2 3" key="1">
    <citation type="submission" date="2019-02" db="EMBL/GenBank/DDBJ databases">
        <title>Genomic Encyclopedia of Type Strains, Phase IV (KMG-IV): sequencing the most valuable type-strain genomes for metagenomic binning, comparative biology and taxonomic classification.</title>
        <authorList>
            <person name="Goeker M."/>
        </authorList>
    </citation>
    <scope>NUCLEOTIDE SEQUENCE [LARGE SCALE GENOMIC DNA]</scope>
    <source>
        <strain evidence="2 3">DSM 19570</strain>
    </source>
</reference>
<dbReference type="Proteomes" id="UP000293671">
    <property type="component" value="Unassembled WGS sequence"/>
</dbReference>
<organism evidence="2 3">
    <name type="scientific">Rivibacter subsaxonicus</name>
    <dbReference type="NCBI Taxonomy" id="457575"/>
    <lineage>
        <taxon>Bacteria</taxon>
        <taxon>Pseudomonadati</taxon>
        <taxon>Pseudomonadota</taxon>
        <taxon>Betaproteobacteria</taxon>
        <taxon>Burkholderiales</taxon>
        <taxon>Rivibacter</taxon>
    </lineage>
</organism>
<dbReference type="OrthoDB" id="8613597at2"/>
<keyword evidence="1" id="KW-1133">Transmembrane helix</keyword>
<evidence type="ECO:0000256" key="1">
    <source>
        <dbReference type="SAM" id="Phobius"/>
    </source>
</evidence>
<evidence type="ECO:0000313" key="3">
    <source>
        <dbReference type="Proteomes" id="UP000293671"/>
    </source>
</evidence>
<dbReference type="AlphaFoldDB" id="A0A4Q7VWG1"/>
<keyword evidence="3" id="KW-1185">Reference proteome</keyword>
<evidence type="ECO:0000313" key="2">
    <source>
        <dbReference type="EMBL" id="RZU01000.1"/>
    </source>
</evidence>
<sequence length="269" mass="29499">MDQALSPVPETIPPSSRGFDARSRLRAALIHLSLSVLVASLAGALVFGVWYPSPYREISGGRELFTLLISVDIVLGPLLTFAVFNRRKPRRELVRDLSIIVVLQLAALGYGIWTTAQARPAVLAIEGQRLVTVRPADLAPEELARAPEGLRSLPWFGMLHVGTERPAGEDTLTAVKLALDGKDYGQRPEAWRPEAVFRQQVAERAAPLAELQKHYPERRAELDAAVAATGRSAEQLGYLPLRARQTSWVALIDKQTGEIAGYAPFDGFF</sequence>
<dbReference type="NCBIfam" id="NF041437">
    <property type="entry name" value="TfpZ"/>
    <property type="match status" value="1"/>
</dbReference>
<name>A0A4Q7VWG1_9BURK</name>
<protein>
    <recommendedName>
        <fullName evidence="4">Pilus assembly protein</fullName>
    </recommendedName>
</protein>
<feature type="transmembrane region" description="Helical" evidence="1">
    <location>
        <begin position="27"/>
        <end position="52"/>
    </location>
</feature>
<accession>A0A4Q7VWG1</accession>